<protein>
    <submittedName>
        <fullName evidence="1">Uncharacterized protein</fullName>
    </submittedName>
</protein>
<dbReference type="GeneID" id="94234880"/>
<dbReference type="AlphaFoldDB" id="A0A1C3IT16"/>
<dbReference type="EMBL" id="FLQP01000028">
    <property type="protein sequence ID" value="SBS64458.1"/>
    <property type="molecule type" value="Genomic_DNA"/>
</dbReference>
<reference evidence="2" key="1">
    <citation type="submission" date="2016-06" db="EMBL/GenBank/DDBJ databases">
        <authorList>
            <person name="Rodrigo-Torres Lidia"/>
            <person name="Arahal R.David."/>
        </authorList>
    </citation>
    <scope>NUCLEOTIDE SEQUENCE [LARGE SCALE GENOMIC DNA]</scope>
    <source>
        <strain evidence="2">CECT 7223</strain>
    </source>
</reference>
<proteinExistence type="predicted"/>
<accession>A0A1C3IT16</accession>
<evidence type="ECO:0000313" key="1">
    <source>
        <dbReference type="EMBL" id="SBS64458.1"/>
    </source>
</evidence>
<name>A0A1C3IT16_9VIBR</name>
<evidence type="ECO:0000313" key="2">
    <source>
        <dbReference type="Proteomes" id="UP000092876"/>
    </source>
</evidence>
<gene>
    <name evidence="1" type="ORF">VAT7223_02195</name>
</gene>
<sequence length="165" mass="18756">MKLLVDRTGEQFLEILQESGDTLTVQFITNEGNRKGKPFQDSLSGLFLTGWKPRTTSTAIGLERFKQDKLEDPKVSFALHQLYPLGRDVKLPSGDIATIASYANTHADGYYMFVRLNDELTRLKITPDWELQPSVQRLALPYYPVPRSQQELDNIDDFDAWAGGF</sequence>
<dbReference type="Proteomes" id="UP000092876">
    <property type="component" value="Unassembled WGS sequence"/>
</dbReference>
<dbReference type="RefSeq" id="WP_065679188.1">
    <property type="nucleotide sequence ID" value="NZ_AP025461.1"/>
</dbReference>
<organism evidence="1 2">
    <name type="scientific">Vibrio atlanticus</name>
    <dbReference type="NCBI Taxonomy" id="693153"/>
    <lineage>
        <taxon>Bacteria</taxon>
        <taxon>Pseudomonadati</taxon>
        <taxon>Pseudomonadota</taxon>
        <taxon>Gammaproteobacteria</taxon>
        <taxon>Vibrionales</taxon>
        <taxon>Vibrionaceae</taxon>
        <taxon>Vibrio</taxon>
    </lineage>
</organism>